<feature type="domain" description="Major fimbrial subunit protein N-terminal" evidence="5">
    <location>
        <begin position="8"/>
        <end position="164"/>
    </location>
</feature>
<evidence type="ECO:0000313" key="7">
    <source>
        <dbReference type="Proteomes" id="UP000004563"/>
    </source>
</evidence>
<dbReference type="InterPro" id="IPR047786">
    <property type="entry name" value="Mfa1_fim"/>
</dbReference>
<proteinExistence type="inferred from homology"/>
<dbReference type="Pfam" id="PF06321">
    <property type="entry name" value="P_gingi_FimA"/>
    <property type="match status" value="1"/>
</dbReference>
<protein>
    <submittedName>
        <fullName evidence="6">Conserved domain protein</fullName>
    </submittedName>
</protein>
<keyword evidence="3" id="KW-0732">Signal</keyword>
<comment type="subcellular location">
    <subcellularLocation>
        <location evidence="1">Fimbrium</location>
    </subcellularLocation>
</comment>
<dbReference type="NCBIfam" id="NF038041">
    <property type="entry name" value="fim_Mfa1_fam"/>
    <property type="match status" value="1"/>
</dbReference>
<evidence type="ECO:0000259" key="5">
    <source>
        <dbReference type="Pfam" id="PF06321"/>
    </source>
</evidence>
<comment type="similarity">
    <text evidence="2">Belongs to the bacteroidetes fimbrillin superfamily. FimA/Mfa1 family.</text>
</comment>
<dbReference type="GO" id="GO:0009418">
    <property type="term" value="C:pilus shaft"/>
    <property type="evidence" value="ECO:0007669"/>
    <property type="project" value="InterPro"/>
</dbReference>
<dbReference type="EMBL" id="ADKO01000045">
    <property type="protein sequence ID" value="EFG18469.1"/>
    <property type="molecule type" value="Genomic_DNA"/>
</dbReference>
<evidence type="ECO:0000256" key="2">
    <source>
        <dbReference type="ARBA" id="ARBA00006011"/>
    </source>
</evidence>
<accession>D4V6P6</accession>
<dbReference type="Proteomes" id="UP000004563">
    <property type="component" value="Unassembled WGS sequence"/>
</dbReference>
<feature type="non-terminal residue" evidence="6">
    <location>
        <position position="202"/>
    </location>
</feature>
<dbReference type="Gene3D" id="2.60.40.2580">
    <property type="match status" value="1"/>
</dbReference>
<gene>
    <name evidence="6" type="ORF">CUU_4024</name>
</gene>
<dbReference type="InterPro" id="IPR029141">
    <property type="entry name" value="FimA_N"/>
</dbReference>
<evidence type="ECO:0000256" key="3">
    <source>
        <dbReference type="ARBA" id="ARBA00022729"/>
    </source>
</evidence>
<name>D4V6P6_PHOVU</name>
<reference evidence="6 7" key="1">
    <citation type="journal article" date="2011" name="J. Bacteriol.">
        <title>Draft genome sequence of Bacteroides vulgatus PC510, a strain isolated from human feces.</title>
        <authorList>
            <person name="Cuiv P.O."/>
            <person name="Klaassens E.S."/>
            <person name="Durkin A.S."/>
            <person name="Harkins D.M."/>
            <person name="Foster L."/>
            <person name="McCorrison J."/>
            <person name="Torralba M."/>
            <person name="Nelson K.E."/>
            <person name="Morrison M."/>
        </authorList>
    </citation>
    <scope>NUCLEOTIDE SEQUENCE [LARGE SCALE GENOMIC DNA]</scope>
    <source>
        <strain evidence="6 7">PC510</strain>
    </source>
</reference>
<keyword evidence="4" id="KW-0281">Fimbrium</keyword>
<evidence type="ECO:0000313" key="6">
    <source>
        <dbReference type="EMBL" id="EFG18469.1"/>
    </source>
</evidence>
<sequence>MQVPEAYASFSISIPHTSGTRSVTTRSTEPGTDAENIVKSLHIFIYDKEAPFTSTVAEFSVAANTLQQAPGNTSQWITTRPVNTKKADKYIFAAVNLNTEIVDYITSNGLGAFNYKEFTQEVGKLADQTNGFIMFNENYPNITPATNLYEDKAEAEKHHISIPVSRVTAKSAVFTSPTFKVKGGGSMTDLKFGWRNLNKKFY</sequence>
<dbReference type="AlphaFoldDB" id="D4V6P6"/>
<organism evidence="6 7">
    <name type="scientific">Phocaeicola vulgatus PC510</name>
    <dbReference type="NCBI Taxonomy" id="702446"/>
    <lineage>
        <taxon>Bacteria</taxon>
        <taxon>Pseudomonadati</taxon>
        <taxon>Bacteroidota</taxon>
        <taxon>Bacteroidia</taxon>
        <taxon>Bacteroidales</taxon>
        <taxon>Bacteroidaceae</taxon>
        <taxon>Phocaeicola</taxon>
    </lineage>
</organism>
<evidence type="ECO:0000256" key="4">
    <source>
        <dbReference type="ARBA" id="ARBA00023263"/>
    </source>
</evidence>
<comment type="caution">
    <text evidence="6">The sequence shown here is derived from an EMBL/GenBank/DDBJ whole genome shotgun (WGS) entry which is preliminary data.</text>
</comment>
<evidence type="ECO:0000256" key="1">
    <source>
        <dbReference type="ARBA" id="ARBA00004561"/>
    </source>
</evidence>